<sequence>MTTFYLDGQAFEAKAGESVLDTLIRHGQQVNYSCKQGVCKTCLLQHVDGEMAIGAQRGLTLGLKQRHYLCSCQCKPTPALRLKSILPQDLFIGAKIQEKQFINEAVVRVRLALDEPLLHHPGQYINLRRFDGLTRSYSPTNLPSESFIELNVRRKYNGQFSDWLYHHAGIGESLLVQGPLGSRYYRTAYRDAKLIIVAFGSGLGVAHGMLMQALAQGHQGEIFLYVGARDDNDLYLHHKLLKMMLEHRQFHYQACITGQSESKGRRVIHANPFSEALKCHQFDRQQHLFLCGEPGLVNESREIAFLNGFPIERIHSLSFEYKDLRKRPRG</sequence>
<dbReference type="RefSeq" id="WP_160794790.1">
    <property type="nucleotide sequence ID" value="NZ_WRPA01000005.1"/>
</dbReference>
<dbReference type="Proteomes" id="UP000474778">
    <property type="component" value="Unassembled WGS sequence"/>
</dbReference>
<dbReference type="SUPFAM" id="SSF52343">
    <property type="entry name" value="Ferredoxin reductase-like, C-terminal NADP-linked domain"/>
    <property type="match status" value="1"/>
</dbReference>
<evidence type="ECO:0000259" key="3">
    <source>
        <dbReference type="PROSITE" id="PS51085"/>
    </source>
</evidence>
<dbReference type="EMBL" id="WRPA01000005">
    <property type="protein sequence ID" value="MXR68465.1"/>
    <property type="molecule type" value="Genomic_DNA"/>
</dbReference>
<dbReference type="CDD" id="cd06194">
    <property type="entry name" value="FNR_N-term_Iron_sulfur_binding"/>
    <property type="match status" value="1"/>
</dbReference>
<dbReference type="AlphaFoldDB" id="A0A6L7HW53"/>
<organism evidence="5 6">
    <name type="scientific">Shewanella insulae</name>
    <dbReference type="NCBI Taxonomy" id="2681496"/>
    <lineage>
        <taxon>Bacteria</taxon>
        <taxon>Pseudomonadati</taxon>
        <taxon>Pseudomonadota</taxon>
        <taxon>Gammaproteobacteria</taxon>
        <taxon>Alteromonadales</taxon>
        <taxon>Shewanellaceae</taxon>
        <taxon>Shewanella</taxon>
    </lineage>
</organism>
<dbReference type="InterPro" id="IPR001041">
    <property type="entry name" value="2Fe-2S_ferredoxin-type"/>
</dbReference>
<reference evidence="5 6" key="1">
    <citation type="submission" date="2019-12" db="EMBL/GenBank/DDBJ databases">
        <title>Shewanella insulae sp. nov., isolated from a tidal flat.</title>
        <authorList>
            <person name="Yoon J.-H."/>
        </authorList>
    </citation>
    <scope>NUCLEOTIDE SEQUENCE [LARGE SCALE GENOMIC DNA]</scope>
    <source>
        <strain evidence="5 6">JBTF-M18</strain>
    </source>
</reference>
<dbReference type="SUPFAM" id="SSF54292">
    <property type="entry name" value="2Fe-2S ferredoxin-like"/>
    <property type="match status" value="1"/>
</dbReference>
<proteinExistence type="predicted"/>
<dbReference type="InterPro" id="IPR036010">
    <property type="entry name" value="2Fe-2S_ferredoxin-like_sf"/>
</dbReference>
<dbReference type="PROSITE" id="PS51085">
    <property type="entry name" value="2FE2S_FER_2"/>
    <property type="match status" value="1"/>
</dbReference>
<dbReference type="PANTHER" id="PTHR47354">
    <property type="entry name" value="NADH OXIDOREDUCTASE HCR"/>
    <property type="match status" value="1"/>
</dbReference>
<dbReference type="InterPro" id="IPR001709">
    <property type="entry name" value="Flavoprot_Pyr_Nucl_cyt_Rdtase"/>
</dbReference>
<dbReference type="SUPFAM" id="SSF63380">
    <property type="entry name" value="Riboflavin synthase domain-like"/>
    <property type="match status" value="1"/>
</dbReference>
<evidence type="ECO:0000313" key="5">
    <source>
        <dbReference type="EMBL" id="MXR68465.1"/>
    </source>
</evidence>
<dbReference type="InterPro" id="IPR008333">
    <property type="entry name" value="Cbr1-like_FAD-bd_dom"/>
</dbReference>
<dbReference type="CDD" id="cd00207">
    <property type="entry name" value="fer2"/>
    <property type="match status" value="1"/>
</dbReference>
<dbReference type="InterPro" id="IPR039261">
    <property type="entry name" value="FNR_nucleotide-bd"/>
</dbReference>
<dbReference type="Pfam" id="PF00175">
    <property type="entry name" value="NAD_binding_1"/>
    <property type="match status" value="1"/>
</dbReference>
<dbReference type="InterPro" id="IPR017938">
    <property type="entry name" value="Riboflavin_synthase-like_b-brl"/>
</dbReference>
<dbReference type="InterPro" id="IPR050415">
    <property type="entry name" value="MRET"/>
</dbReference>
<dbReference type="Pfam" id="PF00970">
    <property type="entry name" value="FAD_binding_6"/>
    <property type="match status" value="1"/>
</dbReference>
<feature type="domain" description="2Fe-2S ferredoxin-type" evidence="3">
    <location>
        <begin position="1"/>
        <end position="88"/>
    </location>
</feature>
<comment type="caution">
    <text evidence="5">The sequence shown here is derived from an EMBL/GenBank/DDBJ whole genome shotgun (WGS) entry which is preliminary data.</text>
</comment>
<evidence type="ECO:0000256" key="1">
    <source>
        <dbReference type="ARBA" id="ARBA00023075"/>
    </source>
</evidence>
<keyword evidence="6" id="KW-1185">Reference proteome</keyword>
<dbReference type="Pfam" id="PF00111">
    <property type="entry name" value="Fer2"/>
    <property type="match status" value="1"/>
</dbReference>
<evidence type="ECO:0000313" key="6">
    <source>
        <dbReference type="Proteomes" id="UP000474778"/>
    </source>
</evidence>
<name>A0A6L7HW53_9GAMM</name>
<dbReference type="PROSITE" id="PS51384">
    <property type="entry name" value="FAD_FR"/>
    <property type="match status" value="1"/>
</dbReference>
<dbReference type="Gene3D" id="3.40.50.80">
    <property type="entry name" value="Nucleotide-binding domain of ferredoxin-NADP reductase (FNR) module"/>
    <property type="match status" value="1"/>
</dbReference>
<dbReference type="GO" id="GO:0016491">
    <property type="term" value="F:oxidoreductase activity"/>
    <property type="evidence" value="ECO:0007669"/>
    <property type="project" value="InterPro"/>
</dbReference>
<feature type="domain" description="FAD-binding FR-type" evidence="4">
    <location>
        <begin position="89"/>
        <end position="186"/>
    </location>
</feature>
<gene>
    <name evidence="5" type="ORF">GNT65_07230</name>
</gene>
<dbReference type="GO" id="GO:0051536">
    <property type="term" value="F:iron-sulfur cluster binding"/>
    <property type="evidence" value="ECO:0007669"/>
    <property type="project" value="InterPro"/>
</dbReference>
<dbReference type="Gene3D" id="3.10.20.30">
    <property type="match status" value="1"/>
</dbReference>
<dbReference type="PRINTS" id="PR00371">
    <property type="entry name" value="FPNCR"/>
</dbReference>
<dbReference type="InterPro" id="IPR017927">
    <property type="entry name" value="FAD-bd_FR_type"/>
</dbReference>
<dbReference type="InterPro" id="IPR012675">
    <property type="entry name" value="Beta-grasp_dom_sf"/>
</dbReference>
<comment type="cofactor">
    <cofactor evidence="2">
        <name>[2Fe-2S] cluster</name>
        <dbReference type="ChEBI" id="CHEBI:190135"/>
    </cofactor>
</comment>
<protein>
    <submittedName>
        <fullName evidence="5">2Fe-2S iron-sulfur cluster binding domain-containing protein</fullName>
    </submittedName>
</protein>
<keyword evidence="1" id="KW-0830">Ubiquinone</keyword>
<accession>A0A6L7HW53</accession>
<dbReference type="Gene3D" id="2.40.30.10">
    <property type="entry name" value="Translation factors"/>
    <property type="match status" value="1"/>
</dbReference>
<dbReference type="PRINTS" id="PR00410">
    <property type="entry name" value="PHEHYDRXLASE"/>
</dbReference>
<evidence type="ECO:0000259" key="4">
    <source>
        <dbReference type="PROSITE" id="PS51384"/>
    </source>
</evidence>
<dbReference type="PANTHER" id="PTHR47354:SF5">
    <property type="entry name" value="PROTEIN RFBI"/>
    <property type="match status" value="1"/>
</dbReference>
<dbReference type="InterPro" id="IPR001433">
    <property type="entry name" value="OxRdtase_FAD/NAD-bd"/>
</dbReference>
<evidence type="ECO:0000256" key="2">
    <source>
        <dbReference type="ARBA" id="ARBA00034078"/>
    </source>
</evidence>